<reference evidence="12" key="3">
    <citation type="submission" date="2019-06" db="EMBL/GenBank/DDBJ databases">
        <authorList>
            <person name="Poynton C."/>
            <person name="Hasenbein S."/>
            <person name="Benoit J.B."/>
            <person name="Sepulveda M.S."/>
            <person name="Poelchau M.F."/>
            <person name="Murali S.C."/>
            <person name="Chen S."/>
            <person name="Glastad K.M."/>
            <person name="Werren J.H."/>
            <person name="Vineis J.H."/>
            <person name="Bowen J.L."/>
            <person name="Friedrich M."/>
            <person name="Jones J."/>
            <person name="Robertson H.M."/>
            <person name="Feyereisen R."/>
            <person name="Mechler-Hickson A."/>
            <person name="Mathers N."/>
            <person name="Lee C.E."/>
            <person name="Colbourne J.K."/>
            <person name="Biales A."/>
            <person name="Johnston J.S."/>
            <person name="Wellborn G.A."/>
            <person name="Rosendale A.J."/>
            <person name="Cridge A.G."/>
            <person name="Munoz-Torres M.C."/>
            <person name="Bain P.A."/>
            <person name="Manny A.R."/>
            <person name="Major K.M."/>
            <person name="Lambert F.N."/>
            <person name="Vulpe C.D."/>
            <person name="Tuck P."/>
            <person name="Blalock B.J."/>
            <person name="Lin Y.-Y."/>
            <person name="Smith M.E."/>
            <person name="Ochoa-Acuna H."/>
            <person name="Chen M.-J.M."/>
            <person name="Childers C.P."/>
            <person name="Qu J."/>
            <person name="Dugan S."/>
            <person name="Lee S.L."/>
            <person name="Chao H."/>
            <person name="Dinh H."/>
            <person name="Han Y."/>
            <person name="Doddapaneni H."/>
            <person name="Worley K.C."/>
            <person name="Muzny D.M."/>
            <person name="Gibbs R.A."/>
            <person name="Richards S."/>
        </authorList>
    </citation>
    <scope>NUCLEOTIDE SEQUENCE</scope>
    <source>
        <strain evidence="12">HAZT.00-mixed</strain>
        <tissue evidence="12">Whole organism</tissue>
    </source>
</reference>
<dbReference type="PRINTS" id="PR01537">
    <property type="entry name" value="INTRLKN1R1F"/>
</dbReference>
<evidence type="ECO:0000256" key="9">
    <source>
        <dbReference type="ARBA" id="ARBA00023170"/>
    </source>
</evidence>
<keyword evidence="6" id="KW-0677">Repeat</keyword>
<reference evidence="12" key="1">
    <citation type="submission" date="2014-08" db="EMBL/GenBank/DDBJ databases">
        <authorList>
            <person name="Murali S."/>
            <person name="Richards S."/>
            <person name="Bandaranaike D."/>
            <person name="Bellair M."/>
            <person name="Blankenburg K."/>
            <person name="Chao H."/>
            <person name="Dinh H."/>
            <person name="Doddapaneni H."/>
            <person name="Dugan-Rocha S."/>
            <person name="Elkadiri S."/>
            <person name="Gnanaolivu R."/>
            <person name="Hughes D."/>
            <person name="Lee S."/>
            <person name="Li M."/>
            <person name="Ming W."/>
            <person name="Munidasa M."/>
            <person name="Muniz J."/>
            <person name="Nguyen L."/>
            <person name="Osuji N."/>
            <person name="Pu L.-L."/>
            <person name="Puazo M."/>
            <person name="Skinner E."/>
            <person name="Qu C."/>
            <person name="Quiroz J."/>
            <person name="Raj R."/>
            <person name="Weissenberger G."/>
            <person name="Xin Y."/>
            <person name="Zou X."/>
            <person name="Han Y."/>
            <person name="Worley K."/>
            <person name="Muzny D."/>
            <person name="Gibbs R."/>
        </authorList>
    </citation>
    <scope>NUCLEOTIDE SEQUENCE</scope>
    <source>
        <strain evidence="12">HAZT.00-mixed</strain>
        <tissue evidence="12">Whole organism</tissue>
    </source>
</reference>
<comment type="similarity">
    <text evidence="2">Belongs to the Toll-like receptor family.</text>
</comment>
<organism evidence="12">
    <name type="scientific">Hyalella azteca</name>
    <name type="common">Amphipod</name>
    <dbReference type="NCBI Taxonomy" id="294128"/>
    <lineage>
        <taxon>Eukaryota</taxon>
        <taxon>Metazoa</taxon>
        <taxon>Ecdysozoa</taxon>
        <taxon>Arthropoda</taxon>
        <taxon>Crustacea</taxon>
        <taxon>Multicrustacea</taxon>
        <taxon>Malacostraca</taxon>
        <taxon>Eumalacostraca</taxon>
        <taxon>Peracarida</taxon>
        <taxon>Amphipoda</taxon>
        <taxon>Senticaudata</taxon>
        <taxon>Talitrida</taxon>
        <taxon>Talitroidea</taxon>
        <taxon>Hyalellidae</taxon>
        <taxon>Hyalella</taxon>
    </lineage>
</organism>
<dbReference type="Gene3D" id="3.40.50.10140">
    <property type="entry name" value="Toll/interleukin-1 receptor homology (TIR) domain"/>
    <property type="match status" value="1"/>
</dbReference>
<dbReference type="SUPFAM" id="SSF52200">
    <property type="entry name" value="Toll/Interleukin receptor TIR domain"/>
    <property type="match status" value="1"/>
</dbReference>
<keyword evidence="7" id="KW-1133">Transmembrane helix</keyword>
<evidence type="ECO:0000256" key="7">
    <source>
        <dbReference type="ARBA" id="ARBA00022989"/>
    </source>
</evidence>
<protein>
    <recommendedName>
        <fullName evidence="11">TIR domain-containing protein</fullName>
    </recommendedName>
</protein>
<dbReference type="Pfam" id="PF13855">
    <property type="entry name" value="LRR_8"/>
    <property type="match status" value="2"/>
</dbReference>
<dbReference type="PANTHER" id="PTHR24365:SF541">
    <property type="entry name" value="PROTEIN TOLL-RELATED"/>
    <property type="match status" value="1"/>
</dbReference>
<evidence type="ECO:0000256" key="3">
    <source>
        <dbReference type="ARBA" id="ARBA00022614"/>
    </source>
</evidence>
<keyword evidence="5" id="KW-0732">Signal</keyword>
<dbReference type="AlphaFoldDB" id="A0A6A0GYE9"/>
<evidence type="ECO:0000259" key="11">
    <source>
        <dbReference type="PROSITE" id="PS50104"/>
    </source>
</evidence>
<sequence length="361" mass="41683">MMMRRSAVLNMERNQLESINDNTFSGLFRLHTLILSENRLKLLTDLTLEGLVELAHLRLDFNQIFSVDSDALRNSTKLKDLHLSNNYLQENKIRTIENGAFDHNHNLKAIRVDDNVLTNVHGLFSDLSQLKWLNLSKNHLEIIRVYMHAKHGVRLFYKNDRSEDSSKVFDAFVSYSSKDEVFVTQILAPELERGSPSYKLCLHYRDFPVGAYVTDSILSAVESSKRTVLILSDNFIKSEWMRYEFRSAHHEVLRDRCRRLIVILLGEVSMGDLDPDLRLYLKTNTWLRLNRNKLSSCLTSNKFRRSTYSTSPHIRPFISMCITCNITTTTTIRCVMLIITIIDTTTLIVVPSHKPAVSDSV</sequence>
<dbReference type="OrthoDB" id="2015831at2759"/>
<dbReference type="Gene3D" id="3.80.10.10">
    <property type="entry name" value="Ribonuclease Inhibitor"/>
    <property type="match status" value="2"/>
</dbReference>
<evidence type="ECO:0000256" key="5">
    <source>
        <dbReference type="ARBA" id="ARBA00022729"/>
    </source>
</evidence>
<dbReference type="GO" id="GO:0002224">
    <property type="term" value="P:toll-like receptor signaling pathway"/>
    <property type="evidence" value="ECO:0007669"/>
    <property type="project" value="TreeGrafter"/>
</dbReference>
<dbReference type="PANTHER" id="PTHR24365">
    <property type="entry name" value="TOLL-LIKE RECEPTOR"/>
    <property type="match status" value="1"/>
</dbReference>
<dbReference type="InterPro" id="IPR003591">
    <property type="entry name" value="Leu-rich_rpt_typical-subtyp"/>
</dbReference>
<dbReference type="InterPro" id="IPR001611">
    <property type="entry name" value="Leu-rich_rpt"/>
</dbReference>
<evidence type="ECO:0000256" key="8">
    <source>
        <dbReference type="ARBA" id="ARBA00023136"/>
    </source>
</evidence>
<dbReference type="GO" id="GO:0038023">
    <property type="term" value="F:signaling receptor activity"/>
    <property type="evidence" value="ECO:0007669"/>
    <property type="project" value="TreeGrafter"/>
</dbReference>
<evidence type="ECO:0000256" key="6">
    <source>
        <dbReference type="ARBA" id="ARBA00022737"/>
    </source>
</evidence>
<comment type="caution">
    <text evidence="12">The sequence shown here is derived from an EMBL/GenBank/DDBJ whole genome shotgun (WGS) entry which is preliminary data.</text>
</comment>
<gene>
    <name evidence="12" type="ORF">HAZT_HAZT003854</name>
</gene>
<evidence type="ECO:0000256" key="1">
    <source>
        <dbReference type="ARBA" id="ARBA00004167"/>
    </source>
</evidence>
<keyword evidence="3" id="KW-0433">Leucine-rich repeat</keyword>
<evidence type="ECO:0000256" key="4">
    <source>
        <dbReference type="ARBA" id="ARBA00022692"/>
    </source>
</evidence>
<dbReference type="SMART" id="SM00255">
    <property type="entry name" value="TIR"/>
    <property type="match status" value="1"/>
</dbReference>
<keyword evidence="9" id="KW-0675">Receptor</keyword>
<dbReference type="Pfam" id="PF13676">
    <property type="entry name" value="TIR_2"/>
    <property type="match status" value="1"/>
</dbReference>
<keyword evidence="4" id="KW-0812">Transmembrane</keyword>
<dbReference type="GO" id="GO:0005886">
    <property type="term" value="C:plasma membrane"/>
    <property type="evidence" value="ECO:0007669"/>
    <property type="project" value="TreeGrafter"/>
</dbReference>
<dbReference type="InterPro" id="IPR000157">
    <property type="entry name" value="TIR_dom"/>
</dbReference>
<accession>A0A6A0GYE9</accession>
<comment type="subcellular location">
    <subcellularLocation>
        <location evidence="1">Membrane</location>
        <topology evidence="1">Single-pass membrane protein</topology>
    </subcellularLocation>
</comment>
<dbReference type="SUPFAM" id="SSF52058">
    <property type="entry name" value="L domain-like"/>
    <property type="match status" value="1"/>
</dbReference>
<dbReference type="FunFam" id="3.40.50.10140:FF:000021">
    <property type="entry name" value="Toll receptor 13"/>
    <property type="match status" value="1"/>
</dbReference>
<feature type="domain" description="TIR" evidence="11">
    <location>
        <begin position="167"/>
        <end position="311"/>
    </location>
</feature>
<keyword evidence="8" id="KW-0472">Membrane</keyword>
<proteinExistence type="inferred from homology"/>
<keyword evidence="10" id="KW-0325">Glycoprotein</keyword>
<evidence type="ECO:0000256" key="10">
    <source>
        <dbReference type="ARBA" id="ARBA00023180"/>
    </source>
</evidence>
<dbReference type="EMBL" id="JQDR03012030">
    <property type="protein sequence ID" value="KAA0191869.1"/>
    <property type="molecule type" value="Genomic_DNA"/>
</dbReference>
<dbReference type="PROSITE" id="PS50104">
    <property type="entry name" value="TIR"/>
    <property type="match status" value="1"/>
</dbReference>
<evidence type="ECO:0000256" key="2">
    <source>
        <dbReference type="ARBA" id="ARBA00009634"/>
    </source>
</evidence>
<name>A0A6A0GYE9_HYAAZ</name>
<evidence type="ECO:0000313" key="12">
    <source>
        <dbReference type="EMBL" id="KAA0191869.1"/>
    </source>
</evidence>
<dbReference type="InterPro" id="IPR035897">
    <property type="entry name" value="Toll_tir_struct_dom_sf"/>
</dbReference>
<dbReference type="InterPro" id="IPR032675">
    <property type="entry name" value="LRR_dom_sf"/>
</dbReference>
<reference evidence="12" key="2">
    <citation type="journal article" date="2018" name="Environ. Sci. Technol.">
        <title>The Toxicogenome of Hyalella azteca: A Model for Sediment Ecotoxicology and Evolutionary Toxicology.</title>
        <authorList>
            <person name="Poynton H.C."/>
            <person name="Hasenbein S."/>
            <person name="Benoit J.B."/>
            <person name="Sepulveda M.S."/>
            <person name="Poelchau M.F."/>
            <person name="Hughes D.S.T."/>
            <person name="Murali S.C."/>
            <person name="Chen S."/>
            <person name="Glastad K.M."/>
            <person name="Goodisman M.A.D."/>
            <person name="Werren J.H."/>
            <person name="Vineis J.H."/>
            <person name="Bowen J.L."/>
            <person name="Friedrich M."/>
            <person name="Jones J."/>
            <person name="Robertson H.M."/>
            <person name="Feyereisen R."/>
            <person name="Mechler-Hickson A."/>
            <person name="Mathers N."/>
            <person name="Lee C.E."/>
            <person name="Colbourne J.K."/>
            <person name="Biales A."/>
            <person name="Johnston J.S."/>
            <person name="Wellborn G.A."/>
            <person name="Rosendale A.J."/>
            <person name="Cridge A.G."/>
            <person name="Munoz-Torres M.C."/>
            <person name="Bain P.A."/>
            <person name="Manny A.R."/>
            <person name="Major K.M."/>
            <person name="Lambert F.N."/>
            <person name="Vulpe C.D."/>
            <person name="Tuck P."/>
            <person name="Blalock B.J."/>
            <person name="Lin Y.Y."/>
            <person name="Smith M.E."/>
            <person name="Ochoa-Acuna H."/>
            <person name="Chen M.M."/>
            <person name="Childers C.P."/>
            <person name="Qu J."/>
            <person name="Dugan S."/>
            <person name="Lee S.L."/>
            <person name="Chao H."/>
            <person name="Dinh H."/>
            <person name="Han Y."/>
            <person name="Doddapaneni H."/>
            <person name="Worley K.C."/>
            <person name="Muzny D.M."/>
            <person name="Gibbs R.A."/>
            <person name="Richards S."/>
        </authorList>
    </citation>
    <scope>NUCLEOTIDE SEQUENCE</scope>
    <source>
        <strain evidence="12">HAZT.00-mixed</strain>
        <tissue evidence="12">Whole organism</tissue>
    </source>
</reference>
<dbReference type="Proteomes" id="UP000711488">
    <property type="component" value="Unassembled WGS sequence"/>
</dbReference>
<dbReference type="SMART" id="SM00369">
    <property type="entry name" value="LRR_TYP"/>
    <property type="match status" value="5"/>
</dbReference>